<evidence type="ECO:0000313" key="17">
    <source>
        <dbReference type="Proteomes" id="UP001162881"/>
    </source>
</evidence>
<keyword evidence="4" id="KW-0410">Iron transport</keyword>
<comment type="subcellular location">
    <subcellularLocation>
        <location evidence="1 11">Cell outer membrane</location>
        <topology evidence="1 11">Multi-pass membrane protein</topology>
    </subcellularLocation>
</comment>
<dbReference type="Pfam" id="PF07715">
    <property type="entry name" value="Plug"/>
    <property type="match status" value="1"/>
</dbReference>
<keyword evidence="10 11" id="KW-0998">Cell outer membrane</keyword>
<keyword evidence="13" id="KW-0732">Signal</keyword>
<proteinExistence type="inferred from homology"/>
<feature type="domain" description="TonB-dependent receptor-like beta-barrel" evidence="14">
    <location>
        <begin position="238"/>
        <end position="656"/>
    </location>
</feature>
<keyword evidence="8 12" id="KW-0798">TonB box</keyword>
<dbReference type="Gene3D" id="2.40.170.20">
    <property type="entry name" value="TonB-dependent receptor, beta-barrel domain"/>
    <property type="match status" value="1"/>
</dbReference>
<dbReference type="InterPro" id="IPR036942">
    <property type="entry name" value="Beta-barrel_TonB_sf"/>
</dbReference>
<evidence type="ECO:0000259" key="15">
    <source>
        <dbReference type="Pfam" id="PF07715"/>
    </source>
</evidence>
<comment type="similarity">
    <text evidence="11 12">Belongs to the TonB-dependent receptor family.</text>
</comment>
<evidence type="ECO:0000256" key="12">
    <source>
        <dbReference type="RuleBase" id="RU003357"/>
    </source>
</evidence>
<feature type="chain" id="PRO_5046075529" evidence="13">
    <location>
        <begin position="35"/>
        <end position="690"/>
    </location>
</feature>
<keyword evidence="3 11" id="KW-1134">Transmembrane beta strand</keyword>
<evidence type="ECO:0000256" key="4">
    <source>
        <dbReference type="ARBA" id="ARBA00022496"/>
    </source>
</evidence>
<evidence type="ECO:0000256" key="7">
    <source>
        <dbReference type="ARBA" id="ARBA00023065"/>
    </source>
</evidence>
<accession>A0ABT0BHH9</accession>
<evidence type="ECO:0000256" key="2">
    <source>
        <dbReference type="ARBA" id="ARBA00022448"/>
    </source>
</evidence>
<evidence type="ECO:0000259" key="14">
    <source>
        <dbReference type="Pfam" id="PF00593"/>
    </source>
</evidence>
<dbReference type="PANTHER" id="PTHR32552">
    <property type="entry name" value="FERRICHROME IRON RECEPTOR-RELATED"/>
    <property type="match status" value="1"/>
</dbReference>
<evidence type="ECO:0000256" key="11">
    <source>
        <dbReference type="PROSITE-ProRule" id="PRU01360"/>
    </source>
</evidence>
<keyword evidence="16" id="KW-0675">Receptor</keyword>
<evidence type="ECO:0000313" key="16">
    <source>
        <dbReference type="EMBL" id="MCJ2184527.1"/>
    </source>
</evidence>
<dbReference type="Pfam" id="PF00593">
    <property type="entry name" value="TonB_dep_Rec_b-barrel"/>
    <property type="match status" value="1"/>
</dbReference>
<dbReference type="EMBL" id="JALHLF010000111">
    <property type="protein sequence ID" value="MCJ2184527.1"/>
    <property type="molecule type" value="Genomic_DNA"/>
</dbReference>
<protein>
    <submittedName>
        <fullName evidence="16">TonB-dependent receptor</fullName>
    </submittedName>
</protein>
<dbReference type="InterPro" id="IPR012910">
    <property type="entry name" value="Plug_dom"/>
</dbReference>
<evidence type="ECO:0000256" key="6">
    <source>
        <dbReference type="ARBA" id="ARBA00023004"/>
    </source>
</evidence>
<dbReference type="Proteomes" id="UP001162881">
    <property type="component" value="Unassembled WGS sequence"/>
</dbReference>
<feature type="signal peptide" evidence="13">
    <location>
        <begin position="1"/>
        <end position="34"/>
    </location>
</feature>
<dbReference type="PROSITE" id="PS52016">
    <property type="entry name" value="TONB_DEPENDENT_REC_3"/>
    <property type="match status" value="1"/>
</dbReference>
<reference evidence="16" key="1">
    <citation type="submission" date="2022-03" db="EMBL/GenBank/DDBJ databases">
        <title>Identification of a novel bacterium isolated from mangrove sediments.</title>
        <authorList>
            <person name="Pan X."/>
        </authorList>
    </citation>
    <scope>NUCLEOTIDE SEQUENCE</scope>
    <source>
        <strain evidence="16">B1949</strain>
    </source>
</reference>
<dbReference type="InterPro" id="IPR000531">
    <property type="entry name" value="Beta-barrel_TonB"/>
</dbReference>
<gene>
    <name evidence="16" type="ORF">MTR62_17785</name>
</gene>
<evidence type="ECO:0000256" key="13">
    <source>
        <dbReference type="SAM" id="SignalP"/>
    </source>
</evidence>
<evidence type="ECO:0000256" key="3">
    <source>
        <dbReference type="ARBA" id="ARBA00022452"/>
    </source>
</evidence>
<evidence type="ECO:0000256" key="5">
    <source>
        <dbReference type="ARBA" id="ARBA00022692"/>
    </source>
</evidence>
<organism evidence="16 17">
    <name type="scientific">Novosphingobium organovorum</name>
    <dbReference type="NCBI Taxonomy" id="2930092"/>
    <lineage>
        <taxon>Bacteria</taxon>
        <taxon>Pseudomonadati</taxon>
        <taxon>Pseudomonadota</taxon>
        <taxon>Alphaproteobacteria</taxon>
        <taxon>Sphingomonadales</taxon>
        <taxon>Sphingomonadaceae</taxon>
        <taxon>Novosphingobium</taxon>
    </lineage>
</organism>
<evidence type="ECO:0000256" key="9">
    <source>
        <dbReference type="ARBA" id="ARBA00023136"/>
    </source>
</evidence>
<dbReference type="PANTHER" id="PTHR32552:SF81">
    <property type="entry name" value="TONB-DEPENDENT OUTER MEMBRANE RECEPTOR"/>
    <property type="match status" value="1"/>
</dbReference>
<name>A0ABT0BHH9_9SPHN</name>
<comment type="caution">
    <text evidence="16">The sequence shown here is derived from an EMBL/GenBank/DDBJ whole genome shotgun (WGS) entry which is preliminary data.</text>
</comment>
<dbReference type="RefSeq" id="WP_244023446.1">
    <property type="nucleotide sequence ID" value="NZ_JALHLF010000111.1"/>
</dbReference>
<keyword evidence="2 11" id="KW-0813">Transport</keyword>
<keyword evidence="7" id="KW-0406">Ion transport</keyword>
<keyword evidence="9 11" id="KW-0472">Membrane</keyword>
<dbReference type="InterPro" id="IPR039426">
    <property type="entry name" value="TonB-dep_rcpt-like"/>
</dbReference>
<keyword evidence="17" id="KW-1185">Reference proteome</keyword>
<keyword evidence="6" id="KW-0408">Iron</keyword>
<evidence type="ECO:0000256" key="8">
    <source>
        <dbReference type="ARBA" id="ARBA00023077"/>
    </source>
</evidence>
<evidence type="ECO:0000256" key="1">
    <source>
        <dbReference type="ARBA" id="ARBA00004571"/>
    </source>
</evidence>
<feature type="domain" description="TonB-dependent receptor plug" evidence="15">
    <location>
        <begin position="69"/>
        <end position="178"/>
    </location>
</feature>
<dbReference type="SUPFAM" id="SSF56935">
    <property type="entry name" value="Porins"/>
    <property type="match status" value="1"/>
</dbReference>
<evidence type="ECO:0000256" key="10">
    <source>
        <dbReference type="ARBA" id="ARBA00023237"/>
    </source>
</evidence>
<sequence>MPILSTRARGARARRAACSLFALSIVLGAVPAQASEAAEDAATDPGAAGAQEAAGAIIVTGEKVARLLKDTPTAVTVITGADSLEYRSPYDLADQVPNMVGAAADLPSIRGVSGNGAGSGSYTLTSGARPRIATVIDGLTETFTGQRYIDAGLWDMERVEVLRGPQSTTIGRNALGGAIVIKTKDPTFDWEGAVRAGFATKDDKGYLAGVVSGPVIGDVVALRLAADGLRGNSYIKYAGDGWPWDPSDIKQTNVRGKLLIEPSGPDGLRVMLTGNQRWQKGEYLYLSHYPDYGAYTFANPKMNTRYSDSKISALQVDVSVPISSALSAQVLYGHQWYTSDFQQSNVTGTALYNLSLKEQNDTVDARLLLAPPGSDLTGVLAFYYYDRHQDLTSDLGISGPDDTSTMAIYGDLTAPLTGGLSLILGGRVEREKQQRDVVHSKGTVDIDEAHTMFLPKIGLLYKLTRSTNLGFTVRKGYNSGGGAIDFTASEFYQYGKETVMAYEATVRSEFLDGLVAVSANGFYSEFTDYQGLISGRYTNIPKAHNYGFEAEATVRAWQGMKLQTGLGLLDTRIDEAPASSPALVGAELNRAPHTTFNVGVEQEFAHGFYVGGRLNLVSDYVTDIESADTAGDYAVLDANVGYRSEHFDLRVFVRNLTNALILYSLDSNANGTYSQVGNPRTFGVTAEVRL</sequence>
<keyword evidence="5 11" id="KW-0812">Transmembrane</keyword>